<sequence length="1127" mass="117648">MAYQPKSYRRFLASSVSAALVASAAAAVPADVQQADAAESFSDVSNDYWASQAIQRLTDEGIINGYPDGTFAPGEDINRGQVAELLVKAFDLNINEDAASSYDDLINESYYTPYAEAVTDAGFLQGREDGTMFAAGMDLTREQMATILVRAFDLVEMSESDAEVADLDEANASHQENIQILADYNITSTEDNMFRPKETVTRAQFATFLDRALNDEEIGDGDGNTGDGSSDDNDSDDNSDESDNDGGSSGGSDDDNEDDNDGGSSGGGGSSDDSDDNDNDSGGSDGGSDDDSSESSSLEEIRNGNGELADYEDLGIEGVTEDNLDGVKEAVSNAEPSGDELTAEDIQNAVDDFIQTALEEIRNGNGDVSDYEAVGVEGVTEDNLSDVNEAVSNATPSGEELTPEEIQDVVDGVETVAARVESWNWNSDNQVEVTFSKGVEAAEEQNGNTDLTADDFTYTPEGSDRDFDITDVEHTAGDSSATITLGGDYSAGDQMSVAEGQIVDEDGNTVGSEESDTFTEEEAALEEIRNGNGDVSDYENIGAEGVTEENLDEVNEAVSNTTPSGDELTQEEIQDAADSVTGENSGDDSGGNDDTTSALEEIRNGNGDVSDYENIGAEGVTEENLDEVNEAVSNTTPSGDELTQQEIQDAVDSVIGQNPGDGSDDENSETDDMIGQVNTNLSNDNNTITISGSTQNMADGEMVDISFTNDANNNQVGNSVTANVYGNQYSTDPVDISGFEPGNYTVTVTSNVYGAAQNSTGFMIEDGTQPDPSPEAPAAPEGITTTAASGDGGNGAISGVDGTMEYKAADAETWTAVPEGQTEISDLPAGDYEVRVAASGDTPAGEITAVTIDGASGDGQQSSISDVSASFDNDEVTVTGSTYNIPAEEQVDISFTGSNGNSVESLATTATVTADDSFSTTTSVYSDVTAGDYTATVTYGDISTEAPAFNIPSNLVAAPEINEQINEQFLTDLLSGGGTVGLDLANGENTLGSDVELQIEMETSGGIVGALNNIGDAVLNPALETLGLDPDFLSPDPIIVNESDDGDVNYEEGTASYTFNDGPLTSILTGVVGLLDTVPLLNASEILGTNIELTPVLTNGEQTQRGESKTINFDQDLIDLIRNNTSS</sequence>
<feature type="compositionally biased region" description="Acidic residues" evidence="2">
    <location>
        <begin position="546"/>
        <end position="555"/>
    </location>
</feature>
<feature type="region of interest" description="Disordered" evidence="2">
    <location>
        <begin position="527"/>
        <end position="599"/>
    </location>
</feature>
<dbReference type="PROSITE" id="PS51318">
    <property type="entry name" value="TAT"/>
    <property type="match status" value="1"/>
</dbReference>
<feature type="compositionally biased region" description="Acidic residues" evidence="2">
    <location>
        <begin position="662"/>
        <end position="672"/>
    </location>
</feature>
<feature type="compositionally biased region" description="Acidic residues" evidence="2">
    <location>
        <begin position="229"/>
        <end position="244"/>
    </location>
</feature>
<evidence type="ECO:0000256" key="2">
    <source>
        <dbReference type="SAM" id="MobiDB-lite"/>
    </source>
</evidence>
<feature type="domain" description="SLH" evidence="4">
    <location>
        <begin position="161"/>
        <end position="223"/>
    </location>
</feature>
<dbReference type="Gene3D" id="2.60.40.1220">
    <property type="match status" value="1"/>
</dbReference>
<accession>A0A1I5Y1C9</accession>
<dbReference type="STRING" id="1884432.SAMN05518683_13411"/>
<dbReference type="InterPro" id="IPR001119">
    <property type="entry name" value="SLH_dom"/>
</dbReference>
<dbReference type="PROSITE" id="PS51272">
    <property type="entry name" value="SLH"/>
    <property type="match status" value="3"/>
</dbReference>
<evidence type="ECO:0000259" key="4">
    <source>
        <dbReference type="PROSITE" id="PS51272"/>
    </source>
</evidence>
<gene>
    <name evidence="5" type="ORF">SAMN05518683_13411</name>
</gene>
<proteinExistence type="predicted"/>
<feature type="region of interest" description="Disordered" evidence="2">
    <location>
        <begin position="212"/>
        <end position="325"/>
    </location>
</feature>
<dbReference type="Proteomes" id="UP000198892">
    <property type="component" value="Unassembled WGS sequence"/>
</dbReference>
<protein>
    <submittedName>
        <fullName evidence="5">S-layer homology domain-containing protein</fullName>
    </submittedName>
</protein>
<name>A0A1I5Y1C9_9BACI</name>
<feature type="region of interest" description="Disordered" evidence="2">
    <location>
        <begin position="654"/>
        <end position="693"/>
    </location>
</feature>
<feature type="chain" id="PRO_5039254794" evidence="3">
    <location>
        <begin position="27"/>
        <end position="1127"/>
    </location>
</feature>
<dbReference type="PANTHER" id="PTHR43308">
    <property type="entry name" value="OUTER MEMBRANE PROTEIN ALPHA-RELATED"/>
    <property type="match status" value="1"/>
</dbReference>
<organism evidence="5 6">
    <name type="scientific">Salibacterium halotolerans</name>
    <dbReference type="NCBI Taxonomy" id="1884432"/>
    <lineage>
        <taxon>Bacteria</taxon>
        <taxon>Bacillati</taxon>
        <taxon>Bacillota</taxon>
        <taxon>Bacilli</taxon>
        <taxon>Bacillales</taxon>
        <taxon>Bacillaceae</taxon>
    </lineage>
</organism>
<dbReference type="OrthoDB" id="1706086at2"/>
<feature type="compositionally biased region" description="Acidic residues" evidence="2">
    <location>
        <begin position="252"/>
        <end position="261"/>
    </location>
</feature>
<dbReference type="InterPro" id="IPR051465">
    <property type="entry name" value="Cell_Envelope_Struct_Comp"/>
</dbReference>
<evidence type="ECO:0000256" key="1">
    <source>
        <dbReference type="ARBA" id="ARBA00022729"/>
    </source>
</evidence>
<evidence type="ECO:0000256" key="3">
    <source>
        <dbReference type="SAM" id="SignalP"/>
    </source>
</evidence>
<feature type="domain" description="SLH" evidence="4">
    <location>
        <begin position="101"/>
        <end position="160"/>
    </location>
</feature>
<dbReference type="InterPro" id="IPR006311">
    <property type="entry name" value="TAT_signal"/>
</dbReference>
<dbReference type="PANTHER" id="PTHR43308:SF1">
    <property type="entry name" value="OUTER MEMBRANE PROTEIN ALPHA"/>
    <property type="match status" value="1"/>
</dbReference>
<dbReference type="Pfam" id="PF00395">
    <property type="entry name" value="SLH"/>
    <property type="match status" value="3"/>
</dbReference>
<feature type="region of interest" description="Disordered" evidence="2">
    <location>
        <begin position="766"/>
        <end position="794"/>
    </location>
</feature>
<evidence type="ECO:0000313" key="6">
    <source>
        <dbReference type="Proteomes" id="UP000198892"/>
    </source>
</evidence>
<feature type="signal peptide" evidence="3">
    <location>
        <begin position="1"/>
        <end position="26"/>
    </location>
</feature>
<keyword evidence="1 3" id="KW-0732">Signal</keyword>
<keyword evidence="6" id="KW-1185">Reference proteome</keyword>
<feature type="compositionally biased region" description="Polar residues" evidence="2">
    <location>
        <begin position="676"/>
        <end position="693"/>
    </location>
</feature>
<feature type="domain" description="SLH" evidence="4">
    <location>
        <begin position="37"/>
        <end position="100"/>
    </location>
</feature>
<dbReference type="EMBL" id="FOXD01000034">
    <property type="protein sequence ID" value="SFQ38052.1"/>
    <property type="molecule type" value="Genomic_DNA"/>
</dbReference>
<dbReference type="RefSeq" id="WP_093339558.1">
    <property type="nucleotide sequence ID" value="NZ_FOXD01000034.1"/>
</dbReference>
<dbReference type="InterPro" id="IPR014755">
    <property type="entry name" value="Cu-Rt/internalin_Ig-like"/>
</dbReference>
<dbReference type="AlphaFoldDB" id="A0A1I5Y1C9"/>
<reference evidence="6" key="1">
    <citation type="submission" date="2016-10" db="EMBL/GenBank/DDBJ databases">
        <authorList>
            <person name="Varghese N."/>
            <person name="Submissions S."/>
        </authorList>
    </citation>
    <scope>NUCLEOTIDE SEQUENCE [LARGE SCALE GENOMIC DNA]</scope>
    <source>
        <strain evidence="6">S7</strain>
    </source>
</reference>
<feature type="compositionally biased region" description="Acidic residues" evidence="2">
    <location>
        <begin position="309"/>
        <end position="324"/>
    </location>
</feature>
<evidence type="ECO:0000313" key="5">
    <source>
        <dbReference type="EMBL" id="SFQ38052.1"/>
    </source>
</evidence>